<evidence type="ECO:0000313" key="13">
    <source>
        <dbReference type="EMBL" id="TYP70298.1"/>
    </source>
</evidence>
<dbReference type="GO" id="GO:0015421">
    <property type="term" value="F:ABC-type oligopeptide transporter activity"/>
    <property type="evidence" value="ECO:0007669"/>
    <property type="project" value="TreeGrafter"/>
</dbReference>
<dbReference type="InterPro" id="IPR011527">
    <property type="entry name" value="ABC1_TM_dom"/>
</dbReference>
<evidence type="ECO:0000256" key="6">
    <source>
        <dbReference type="ARBA" id="ARBA00022807"/>
    </source>
</evidence>
<evidence type="ECO:0000256" key="10">
    <source>
        <dbReference type="SAM" id="Phobius"/>
    </source>
</evidence>
<dbReference type="InterPro" id="IPR039421">
    <property type="entry name" value="Type_1_exporter"/>
</dbReference>
<evidence type="ECO:0000259" key="12">
    <source>
        <dbReference type="PROSITE" id="PS50929"/>
    </source>
</evidence>
<dbReference type="InterPro" id="IPR017871">
    <property type="entry name" value="ABC_transporter-like_CS"/>
</dbReference>
<comment type="subcellular location">
    <subcellularLocation>
        <location evidence="1">Cell membrane</location>
        <topology evidence="1">Multi-pass membrane protein</topology>
    </subcellularLocation>
</comment>
<reference evidence="13 14" key="1">
    <citation type="submission" date="2019-07" db="EMBL/GenBank/DDBJ databases">
        <title>Genomic Encyclopedia of Type Strains, Phase III (KMG-III): the genomes of soil and plant-associated and newly described type strains.</title>
        <authorList>
            <person name="Whitman W."/>
        </authorList>
    </citation>
    <scope>NUCLEOTIDE SEQUENCE [LARGE SCALE GENOMIC DNA]</scope>
    <source>
        <strain evidence="13 14">BL24</strain>
    </source>
</reference>
<keyword evidence="2" id="KW-0813">Transport</keyword>
<keyword evidence="5" id="KW-0547">Nucleotide-binding</keyword>
<feature type="transmembrane region" description="Helical" evidence="10">
    <location>
        <begin position="152"/>
        <end position="174"/>
    </location>
</feature>
<dbReference type="PANTHER" id="PTHR43394">
    <property type="entry name" value="ATP-DEPENDENT PERMEASE MDL1, MITOCHONDRIAL"/>
    <property type="match status" value="1"/>
</dbReference>
<evidence type="ECO:0000256" key="9">
    <source>
        <dbReference type="ARBA" id="ARBA00023136"/>
    </source>
</evidence>
<dbReference type="SUPFAM" id="SSF90123">
    <property type="entry name" value="ABC transporter transmembrane region"/>
    <property type="match status" value="1"/>
</dbReference>
<dbReference type="GO" id="GO:0008234">
    <property type="term" value="F:cysteine-type peptidase activity"/>
    <property type="evidence" value="ECO:0007669"/>
    <property type="project" value="UniProtKB-KW"/>
</dbReference>
<dbReference type="GO" id="GO:0005524">
    <property type="term" value="F:ATP binding"/>
    <property type="evidence" value="ECO:0007669"/>
    <property type="project" value="UniProtKB-KW"/>
</dbReference>
<dbReference type="InterPro" id="IPR003439">
    <property type="entry name" value="ABC_transporter-like_ATP-bd"/>
</dbReference>
<feature type="domain" description="ABC transporter" evidence="11">
    <location>
        <begin position="356"/>
        <end position="592"/>
    </location>
</feature>
<feature type="transmembrane region" description="Helical" evidence="10">
    <location>
        <begin position="180"/>
        <end position="199"/>
    </location>
</feature>
<evidence type="ECO:0000256" key="1">
    <source>
        <dbReference type="ARBA" id="ARBA00004651"/>
    </source>
</evidence>
<dbReference type="Pfam" id="PF00005">
    <property type="entry name" value="ABC_tran"/>
    <property type="match status" value="1"/>
</dbReference>
<evidence type="ECO:0000256" key="8">
    <source>
        <dbReference type="ARBA" id="ARBA00022989"/>
    </source>
</evidence>
<dbReference type="InterPro" id="IPR027417">
    <property type="entry name" value="P-loop_NTPase"/>
</dbReference>
<keyword evidence="8 10" id="KW-1133">Transmembrane helix</keyword>
<feature type="transmembrane region" description="Helical" evidence="10">
    <location>
        <begin position="76"/>
        <end position="95"/>
    </location>
</feature>
<dbReference type="PROSITE" id="PS00211">
    <property type="entry name" value="ABC_TRANSPORTER_1"/>
    <property type="match status" value="1"/>
</dbReference>
<dbReference type="RefSeq" id="WP_148932642.1">
    <property type="nucleotide sequence ID" value="NZ_VNHS01000012.1"/>
</dbReference>
<dbReference type="Pfam" id="PF00664">
    <property type="entry name" value="ABC_membrane"/>
    <property type="match status" value="1"/>
</dbReference>
<dbReference type="PROSITE" id="PS50893">
    <property type="entry name" value="ABC_TRANSPORTER_2"/>
    <property type="match status" value="1"/>
</dbReference>
<dbReference type="SMART" id="SM00382">
    <property type="entry name" value="AAA"/>
    <property type="match status" value="1"/>
</dbReference>
<sequence length="599" mass="66769">MPHVIIYLKKLQAFAGAKLYLNLVGMVVISLLESVSLYILIPMLGFIGLLSAASSYGSMPFIADLERAVKAVPDNYQLTVILAFYVALIMGQALLQRFQTVQNMRIQQGFSGYLRLEIYQAIMRAGWSFFLRKRKADFNHMMTQELARVNQGVYLILSMTTSLVFTGIQIVFAFALSYQLTLFVLAFGLGLALFSRKFLRGAKKYGARISELSQSYMRGLTEHFNGIKDIKSNRLEAQHLDWFRSLSDRMETNMVQFTKLQATTQLFYKIAAAVLIAGFVFLSYRVFQVQGEYLLLIVLIFMRLWPRFSSLQANWEQLVSTIPAFKAINELMRECEAAREDVAAAGAERIRIQDGIECRNLAFRYEGGDGTYALSGINLQIPANSMMAIVGKSGAGKSTLIDILIGMLKPEQGELLIDGKPLGPGNLAAFRSSVSYVPQDPFLFHASIRENMLQVKPDATEADLWEALEFSASADFVRKLPQGLDTLIGDRGIRLSGGERQRIVLARAVLRKPAVLVLDEATSALDNENEAHIKESLDRLKGSLTVIVIAHRLSTIRNADQVIVMENGRIIQQGGYNQLSKETKGTFSQLLAYQSGSAL</sequence>
<feature type="domain" description="ABC transmembrane type-1" evidence="12">
    <location>
        <begin position="39"/>
        <end position="320"/>
    </location>
</feature>
<evidence type="ECO:0000256" key="7">
    <source>
        <dbReference type="ARBA" id="ARBA00022840"/>
    </source>
</evidence>
<keyword evidence="14" id="KW-1185">Reference proteome</keyword>
<dbReference type="FunFam" id="3.40.50.300:FF:000299">
    <property type="entry name" value="ABC transporter ATP-binding protein/permease"/>
    <property type="match status" value="1"/>
</dbReference>
<name>A0A5S5BVF1_9BACL</name>
<dbReference type="Gene3D" id="1.20.1560.10">
    <property type="entry name" value="ABC transporter type 1, transmembrane domain"/>
    <property type="match status" value="1"/>
</dbReference>
<dbReference type="PANTHER" id="PTHR43394:SF1">
    <property type="entry name" value="ATP-BINDING CASSETTE SUB-FAMILY B MEMBER 10, MITOCHONDRIAL"/>
    <property type="match status" value="1"/>
</dbReference>
<keyword evidence="9 10" id="KW-0472">Membrane</keyword>
<gene>
    <name evidence="13" type="ORF">BCM02_112279</name>
</gene>
<dbReference type="Proteomes" id="UP000323257">
    <property type="component" value="Unassembled WGS sequence"/>
</dbReference>
<evidence type="ECO:0000259" key="11">
    <source>
        <dbReference type="PROSITE" id="PS50893"/>
    </source>
</evidence>
<dbReference type="PROSITE" id="PS50929">
    <property type="entry name" value="ABC_TM1F"/>
    <property type="match status" value="1"/>
</dbReference>
<evidence type="ECO:0000256" key="4">
    <source>
        <dbReference type="ARBA" id="ARBA00022692"/>
    </source>
</evidence>
<keyword evidence="3" id="KW-1003">Cell membrane</keyword>
<keyword evidence="4 10" id="KW-0812">Transmembrane</keyword>
<dbReference type="InterPro" id="IPR003593">
    <property type="entry name" value="AAA+_ATPase"/>
</dbReference>
<organism evidence="13 14">
    <name type="scientific">Paenibacillus methanolicus</name>
    <dbReference type="NCBI Taxonomy" id="582686"/>
    <lineage>
        <taxon>Bacteria</taxon>
        <taxon>Bacillati</taxon>
        <taxon>Bacillota</taxon>
        <taxon>Bacilli</taxon>
        <taxon>Bacillales</taxon>
        <taxon>Paenibacillaceae</taxon>
        <taxon>Paenibacillus</taxon>
    </lineage>
</organism>
<dbReference type="InterPro" id="IPR036640">
    <property type="entry name" value="ABC1_TM_sf"/>
</dbReference>
<accession>A0A5S5BVF1</accession>
<proteinExistence type="predicted"/>
<evidence type="ECO:0000256" key="2">
    <source>
        <dbReference type="ARBA" id="ARBA00022448"/>
    </source>
</evidence>
<feature type="transmembrane region" description="Helical" evidence="10">
    <location>
        <begin position="12"/>
        <end position="32"/>
    </location>
</feature>
<keyword evidence="6" id="KW-0788">Thiol protease</keyword>
<dbReference type="GO" id="GO:0016887">
    <property type="term" value="F:ATP hydrolysis activity"/>
    <property type="evidence" value="ECO:0007669"/>
    <property type="project" value="InterPro"/>
</dbReference>
<dbReference type="GO" id="GO:0005886">
    <property type="term" value="C:plasma membrane"/>
    <property type="evidence" value="ECO:0007669"/>
    <property type="project" value="UniProtKB-SubCell"/>
</dbReference>
<dbReference type="Gene3D" id="3.40.50.300">
    <property type="entry name" value="P-loop containing nucleotide triphosphate hydrolases"/>
    <property type="match status" value="1"/>
</dbReference>
<protein>
    <submittedName>
        <fullName evidence="13">ATP-binding cassette subfamily C protein</fullName>
    </submittedName>
</protein>
<keyword evidence="7 13" id="KW-0067">ATP-binding</keyword>
<feature type="transmembrane region" description="Helical" evidence="10">
    <location>
        <begin position="266"/>
        <end position="284"/>
    </location>
</feature>
<keyword evidence="6" id="KW-0645">Protease</keyword>
<keyword evidence="6" id="KW-0378">Hydrolase</keyword>
<dbReference type="OrthoDB" id="9770415at2"/>
<comment type="caution">
    <text evidence="13">The sequence shown here is derived from an EMBL/GenBank/DDBJ whole genome shotgun (WGS) entry which is preliminary data.</text>
</comment>
<dbReference type="EMBL" id="VNHS01000012">
    <property type="protein sequence ID" value="TYP70298.1"/>
    <property type="molecule type" value="Genomic_DNA"/>
</dbReference>
<dbReference type="AlphaFoldDB" id="A0A5S5BVF1"/>
<evidence type="ECO:0000256" key="3">
    <source>
        <dbReference type="ARBA" id="ARBA00022475"/>
    </source>
</evidence>
<evidence type="ECO:0000256" key="5">
    <source>
        <dbReference type="ARBA" id="ARBA00022741"/>
    </source>
</evidence>
<evidence type="ECO:0000313" key="14">
    <source>
        <dbReference type="Proteomes" id="UP000323257"/>
    </source>
</evidence>
<dbReference type="SUPFAM" id="SSF52540">
    <property type="entry name" value="P-loop containing nucleoside triphosphate hydrolases"/>
    <property type="match status" value="1"/>
</dbReference>